<dbReference type="PANTHER" id="PTHR21666">
    <property type="entry name" value="PEPTIDASE-RELATED"/>
    <property type="match status" value="1"/>
</dbReference>
<name>A0A9D5R8L3_9FIRM</name>
<dbReference type="Pfam" id="PF01551">
    <property type="entry name" value="Peptidase_M23"/>
    <property type="match status" value="1"/>
</dbReference>
<accession>A0A9D5R8L3</accession>
<keyword evidence="3" id="KW-1185">Reference proteome</keyword>
<dbReference type="SUPFAM" id="SSF51261">
    <property type="entry name" value="Duplicated hybrid motif"/>
    <property type="match status" value="1"/>
</dbReference>
<comment type="caution">
    <text evidence="2">The sequence shown here is derived from an EMBL/GenBank/DDBJ whole genome shotgun (WGS) entry which is preliminary data.</text>
</comment>
<evidence type="ECO:0000259" key="1">
    <source>
        <dbReference type="Pfam" id="PF01551"/>
    </source>
</evidence>
<dbReference type="CDD" id="cd12797">
    <property type="entry name" value="M23_peptidase"/>
    <property type="match status" value="1"/>
</dbReference>
<dbReference type="InterPro" id="IPR050570">
    <property type="entry name" value="Cell_wall_metabolism_enzyme"/>
</dbReference>
<gene>
    <name evidence="2" type="ORF">INF28_06485</name>
</gene>
<feature type="domain" description="M23ase beta-sheet core" evidence="1">
    <location>
        <begin position="72"/>
        <end position="166"/>
    </location>
</feature>
<organism evidence="2 3">
    <name type="scientific">Ructibacterium gallinarum</name>
    <dbReference type="NCBI Taxonomy" id="2779355"/>
    <lineage>
        <taxon>Bacteria</taxon>
        <taxon>Bacillati</taxon>
        <taxon>Bacillota</taxon>
        <taxon>Clostridia</taxon>
        <taxon>Eubacteriales</taxon>
        <taxon>Oscillospiraceae</taxon>
        <taxon>Ructibacterium</taxon>
    </lineage>
</organism>
<proteinExistence type="predicted"/>
<dbReference type="Proteomes" id="UP000806542">
    <property type="component" value="Unassembled WGS sequence"/>
</dbReference>
<protein>
    <submittedName>
        <fullName evidence="2">M23 family metallopeptidase</fullName>
    </submittedName>
</protein>
<sequence>MAPKQKEDESRIVVAQAVYDEKGSIVSSVSETIPASAEVPEPSEDPTVACGSFIEPAVGVLTSEFGSRWGRQHTGIDIGGENGSEILAADGGKVIVSGWVSGYGNYIVIDHENGYQTAYGHCSELLVTEGERVAQGQLIAYMGSTGNSTGPHLHFEIKADGEYQNPMDYGVY</sequence>
<evidence type="ECO:0000313" key="2">
    <source>
        <dbReference type="EMBL" id="MBE5040105.1"/>
    </source>
</evidence>
<dbReference type="InterPro" id="IPR016047">
    <property type="entry name" value="M23ase_b-sheet_dom"/>
</dbReference>
<reference evidence="2" key="1">
    <citation type="submission" date="2020-10" db="EMBL/GenBank/DDBJ databases">
        <title>ChiBAC.</title>
        <authorList>
            <person name="Zenner C."/>
            <person name="Hitch T.C.A."/>
            <person name="Clavel T."/>
        </authorList>
    </citation>
    <scope>NUCLEOTIDE SEQUENCE</scope>
    <source>
        <strain evidence="2">DSM 107454</strain>
    </source>
</reference>
<evidence type="ECO:0000313" key="3">
    <source>
        <dbReference type="Proteomes" id="UP000806542"/>
    </source>
</evidence>
<dbReference type="PANTHER" id="PTHR21666:SF270">
    <property type="entry name" value="MUREIN HYDROLASE ACTIVATOR ENVC"/>
    <property type="match status" value="1"/>
</dbReference>
<dbReference type="AlphaFoldDB" id="A0A9D5R8L3"/>
<dbReference type="GO" id="GO:0004222">
    <property type="term" value="F:metalloendopeptidase activity"/>
    <property type="evidence" value="ECO:0007669"/>
    <property type="project" value="TreeGrafter"/>
</dbReference>
<dbReference type="Gene3D" id="2.70.70.10">
    <property type="entry name" value="Glucose Permease (Domain IIA)"/>
    <property type="match status" value="1"/>
</dbReference>
<dbReference type="InterPro" id="IPR011055">
    <property type="entry name" value="Dup_hybrid_motif"/>
</dbReference>
<dbReference type="EMBL" id="JADCKB010000011">
    <property type="protein sequence ID" value="MBE5040105.1"/>
    <property type="molecule type" value="Genomic_DNA"/>
</dbReference>